<protein>
    <submittedName>
        <fullName evidence="2">Uncharacterized protein</fullName>
    </submittedName>
</protein>
<dbReference type="EMBL" id="DXEM01000032">
    <property type="protein sequence ID" value="HIX68589.1"/>
    <property type="molecule type" value="Genomic_DNA"/>
</dbReference>
<organism evidence="2 3">
    <name type="scientific">Candidatus Anaerostipes excrementavium</name>
    <dbReference type="NCBI Taxonomy" id="2838463"/>
    <lineage>
        <taxon>Bacteria</taxon>
        <taxon>Bacillati</taxon>
        <taxon>Bacillota</taxon>
        <taxon>Clostridia</taxon>
        <taxon>Lachnospirales</taxon>
        <taxon>Lachnospiraceae</taxon>
        <taxon>Anaerostipes</taxon>
    </lineage>
</organism>
<feature type="transmembrane region" description="Helical" evidence="1">
    <location>
        <begin position="21"/>
        <end position="40"/>
    </location>
</feature>
<name>A0A9D1WWL1_9FIRM</name>
<comment type="caution">
    <text evidence="2">The sequence shown here is derived from an EMBL/GenBank/DDBJ whole genome shotgun (WGS) entry which is preliminary data.</text>
</comment>
<gene>
    <name evidence="2" type="ORF">H9735_10785</name>
</gene>
<proteinExistence type="predicted"/>
<evidence type="ECO:0000256" key="1">
    <source>
        <dbReference type="SAM" id="Phobius"/>
    </source>
</evidence>
<evidence type="ECO:0000313" key="3">
    <source>
        <dbReference type="Proteomes" id="UP000886721"/>
    </source>
</evidence>
<keyword evidence="1" id="KW-0472">Membrane</keyword>
<keyword evidence="1" id="KW-1133">Transmembrane helix</keyword>
<keyword evidence="1" id="KW-0812">Transmembrane</keyword>
<dbReference type="Proteomes" id="UP000886721">
    <property type="component" value="Unassembled WGS sequence"/>
</dbReference>
<evidence type="ECO:0000313" key="2">
    <source>
        <dbReference type="EMBL" id="HIX68589.1"/>
    </source>
</evidence>
<accession>A0A9D1WWL1</accession>
<dbReference type="AlphaFoldDB" id="A0A9D1WWL1"/>
<reference evidence="2" key="2">
    <citation type="submission" date="2021-04" db="EMBL/GenBank/DDBJ databases">
        <authorList>
            <person name="Gilroy R."/>
        </authorList>
    </citation>
    <scope>NUCLEOTIDE SEQUENCE</scope>
    <source>
        <strain evidence="2">CHK191-13928</strain>
    </source>
</reference>
<sequence>MQQYIKNINDWILVNEVSINTILDFLSLVITAVLTGIIIWQTSKLAKQQSVQEEEISQQQAELQKRQIKLDTFEYKNRIYHALYKVFQLTGEIQSIYKKINLKDKSMDQLYQIFDSYLKTIKIDVPETLWVFKQAEYILPDNIYSSVYDIAGNLNELTGNIGKFNLYPKILAEHEIEEYKKELLEDIQIRSNQINKHVLFINSIMKKELSISNLEK</sequence>
<reference evidence="2" key="1">
    <citation type="journal article" date="2021" name="PeerJ">
        <title>Extensive microbial diversity within the chicken gut microbiome revealed by metagenomics and culture.</title>
        <authorList>
            <person name="Gilroy R."/>
            <person name="Ravi A."/>
            <person name="Getino M."/>
            <person name="Pursley I."/>
            <person name="Horton D.L."/>
            <person name="Alikhan N.F."/>
            <person name="Baker D."/>
            <person name="Gharbi K."/>
            <person name="Hall N."/>
            <person name="Watson M."/>
            <person name="Adriaenssens E.M."/>
            <person name="Foster-Nyarko E."/>
            <person name="Jarju S."/>
            <person name="Secka A."/>
            <person name="Antonio M."/>
            <person name="Oren A."/>
            <person name="Chaudhuri R.R."/>
            <person name="La Ragione R."/>
            <person name="Hildebrand F."/>
            <person name="Pallen M.J."/>
        </authorList>
    </citation>
    <scope>NUCLEOTIDE SEQUENCE</scope>
    <source>
        <strain evidence="2">CHK191-13928</strain>
    </source>
</reference>